<protein>
    <recommendedName>
        <fullName evidence="5">S-methylmethionine:homocysteine methyltransferase</fullName>
    </recommendedName>
</protein>
<reference evidence="9 10" key="1">
    <citation type="submission" date="2017-10" db="EMBL/GenBank/DDBJ databases">
        <title>Genomics of the genus Arcobacter.</title>
        <authorList>
            <person name="Perez-Cataluna A."/>
            <person name="Figueras M.J."/>
        </authorList>
    </citation>
    <scope>NUCLEOTIDE SEQUENCE [LARGE SCALE GENOMIC DNA]</scope>
    <source>
        <strain evidence="9 10">CECT 8993</strain>
    </source>
</reference>
<evidence type="ECO:0000256" key="5">
    <source>
        <dbReference type="ARBA" id="ARBA00076752"/>
    </source>
</evidence>
<dbReference type="Proteomes" id="UP000290172">
    <property type="component" value="Unassembled WGS sequence"/>
</dbReference>
<comment type="cofactor">
    <cofactor evidence="6">
        <name>Zn(2+)</name>
        <dbReference type="ChEBI" id="CHEBI:29105"/>
    </cofactor>
    <text evidence="6">Binds 1 zinc ion per subunit.</text>
</comment>
<gene>
    <name evidence="9" type="ORF">CRV08_11985</name>
</gene>
<comment type="caution">
    <text evidence="9">The sequence shown here is derived from an EMBL/GenBank/DDBJ whole genome shotgun (WGS) entry which is preliminary data.</text>
</comment>
<evidence type="ECO:0000259" key="8">
    <source>
        <dbReference type="PROSITE" id="PS50970"/>
    </source>
</evidence>
<keyword evidence="3 6" id="KW-0479">Metal-binding</keyword>
<keyword evidence="2 7" id="KW-0808">Transferase</keyword>
<evidence type="ECO:0000313" key="9">
    <source>
        <dbReference type="EMBL" id="RXJ66780.1"/>
    </source>
</evidence>
<dbReference type="GO" id="GO:0009086">
    <property type="term" value="P:methionine biosynthetic process"/>
    <property type="evidence" value="ECO:0007669"/>
    <property type="project" value="InterPro"/>
</dbReference>
<dbReference type="GO" id="GO:0008270">
    <property type="term" value="F:zinc ion binding"/>
    <property type="evidence" value="ECO:0007669"/>
    <property type="project" value="InterPro"/>
</dbReference>
<dbReference type="Gene3D" id="3.20.20.330">
    <property type="entry name" value="Homocysteine-binding-like domain"/>
    <property type="match status" value="1"/>
</dbReference>
<sequence>MTNLEILLTKQKYIILDGALGTQMQKNGYDINDSLWSAKFLAEDPKAIEEIHLQYLEAGADCIITSSYQASIEGFLQKGFTKEKAKELIVLSINLAKKIRDEFWQKLKNKRNREKPLVAASIGPYGAFLADGSEYTGEYNISNEELKEFHKKRLEIIAKTNPDLFAVETIPSLNEAKIICELLKAFNIPAWISFSAKNSSLTNANDDIKECAKYLDEQKHITAFGINCTAPEHISSLIKNIKAVSSKPIVIYPNGGSKYNPLTKKWESSSTDSKEFGKLANLWKNDGASIIGGCCQTGPEEIKEIRRVILS</sequence>
<evidence type="ECO:0000256" key="4">
    <source>
        <dbReference type="ARBA" id="ARBA00022833"/>
    </source>
</evidence>
<dbReference type="InterPro" id="IPR051486">
    <property type="entry name" value="Hcy_S-methyltransferase"/>
</dbReference>
<dbReference type="SUPFAM" id="SSF82282">
    <property type="entry name" value="Homocysteine S-methyltransferase"/>
    <property type="match status" value="1"/>
</dbReference>
<dbReference type="InterPro" id="IPR036589">
    <property type="entry name" value="HCY_dom_sf"/>
</dbReference>
<accession>A0A4Q0Y962</accession>
<dbReference type="NCBIfam" id="NF007020">
    <property type="entry name" value="PRK09485.1"/>
    <property type="match status" value="1"/>
</dbReference>
<keyword evidence="4 6" id="KW-0862">Zinc</keyword>
<dbReference type="GO" id="GO:0033528">
    <property type="term" value="P:S-methylmethionine cycle"/>
    <property type="evidence" value="ECO:0007669"/>
    <property type="project" value="TreeGrafter"/>
</dbReference>
<dbReference type="AlphaFoldDB" id="A0A4Q0Y962"/>
<feature type="binding site" evidence="7">
    <location>
        <position position="294"/>
    </location>
    <ligand>
        <name>Zn(2+)</name>
        <dbReference type="ChEBI" id="CHEBI:29105"/>
    </ligand>
</feature>
<organism evidence="9 10">
    <name type="scientific">Halarcobacter ebronensis</name>
    <dbReference type="NCBI Taxonomy" id="1462615"/>
    <lineage>
        <taxon>Bacteria</taxon>
        <taxon>Pseudomonadati</taxon>
        <taxon>Campylobacterota</taxon>
        <taxon>Epsilonproteobacteria</taxon>
        <taxon>Campylobacterales</taxon>
        <taxon>Arcobacteraceae</taxon>
        <taxon>Halarcobacter</taxon>
    </lineage>
</organism>
<evidence type="ECO:0000256" key="3">
    <source>
        <dbReference type="ARBA" id="ARBA00022723"/>
    </source>
</evidence>
<dbReference type="PROSITE" id="PS50970">
    <property type="entry name" value="HCY"/>
    <property type="match status" value="1"/>
</dbReference>
<evidence type="ECO:0000313" key="10">
    <source>
        <dbReference type="Proteomes" id="UP000290172"/>
    </source>
</evidence>
<dbReference type="InterPro" id="IPR003726">
    <property type="entry name" value="HCY_dom"/>
</dbReference>
<dbReference type="PIRSF" id="PIRSF037505">
    <property type="entry name" value="Betaine_HMT"/>
    <property type="match status" value="1"/>
</dbReference>
<dbReference type="GO" id="GO:0032259">
    <property type="term" value="P:methylation"/>
    <property type="evidence" value="ECO:0007669"/>
    <property type="project" value="UniProtKB-KW"/>
</dbReference>
<keyword evidence="1 7" id="KW-0489">Methyltransferase</keyword>
<dbReference type="InterPro" id="IPR017226">
    <property type="entry name" value="BHMT-like"/>
</dbReference>
<dbReference type="GO" id="GO:0008898">
    <property type="term" value="F:S-adenosylmethionine-homocysteine S-methyltransferase activity"/>
    <property type="evidence" value="ECO:0007669"/>
    <property type="project" value="TreeGrafter"/>
</dbReference>
<dbReference type="FunFam" id="3.20.20.330:FF:000002">
    <property type="entry name" value="Homocysteine S-methyltransferase"/>
    <property type="match status" value="1"/>
</dbReference>
<dbReference type="PANTHER" id="PTHR46015">
    <property type="entry name" value="ZGC:172121"/>
    <property type="match status" value="1"/>
</dbReference>
<dbReference type="Pfam" id="PF02574">
    <property type="entry name" value="S-methyl_trans"/>
    <property type="match status" value="1"/>
</dbReference>
<dbReference type="RefSeq" id="WP_128982434.1">
    <property type="nucleotide sequence ID" value="NZ_PDKJ01000012.1"/>
</dbReference>
<dbReference type="EMBL" id="PDKJ01000012">
    <property type="protein sequence ID" value="RXJ66780.1"/>
    <property type="molecule type" value="Genomic_DNA"/>
</dbReference>
<evidence type="ECO:0000256" key="1">
    <source>
        <dbReference type="ARBA" id="ARBA00022603"/>
    </source>
</evidence>
<feature type="binding site" evidence="6 7">
    <location>
        <position position="228"/>
    </location>
    <ligand>
        <name>Zn(2+)</name>
        <dbReference type="ChEBI" id="CHEBI:29105"/>
    </ligand>
</feature>
<name>A0A4Q0Y962_9BACT</name>
<evidence type="ECO:0000256" key="2">
    <source>
        <dbReference type="ARBA" id="ARBA00022679"/>
    </source>
</evidence>
<feature type="domain" description="Hcy-binding" evidence="8">
    <location>
        <begin position="2"/>
        <end position="309"/>
    </location>
</feature>
<evidence type="ECO:0000256" key="7">
    <source>
        <dbReference type="PROSITE-ProRule" id="PRU00333"/>
    </source>
</evidence>
<evidence type="ECO:0000256" key="6">
    <source>
        <dbReference type="PIRSR" id="PIRSR037505-2"/>
    </source>
</evidence>
<dbReference type="PANTHER" id="PTHR46015:SF1">
    <property type="entry name" value="HOMOCYSTEINE S-METHYLTRANSFERASE-LIKE ISOFORM 1"/>
    <property type="match status" value="1"/>
</dbReference>
<proteinExistence type="predicted"/>
<feature type="binding site" evidence="7">
    <location>
        <position position="295"/>
    </location>
    <ligand>
        <name>Zn(2+)</name>
        <dbReference type="ChEBI" id="CHEBI:29105"/>
    </ligand>
</feature>